<organism evidence="2 3">
    <name type="scientific">Gemmatimonas groenlandica</name>
    <dbReference type="NCBI Taxonomy" id="2732249"/>
    <lineage>
        <taxon>Bacteria</taxon>
        <taxon>Pseudomonadati</taxon>
        <taxon>Gemmatimonadota</taxon>
        <taxon>Gemmatimonadia</taxon>
        <taxon>Gemmatimonadales</taxon>
        <taxon>Gemmatimonadaceae</taxon>
        <taxon>Gemmatimonas</taxon>
    </lineage>
</organism>
<keyword evidence="3" id="KW-1185">Reference proteome</keyword>
<evidence type="ECO:0000259" key="1">
    <source>
        <dbReference type="PROSITE" id="PS51832"/>
    </source>
</evidence>
<dbReference type="InterPro" id="IPR037522">
    <property type="entry name" value="HD_GYP_dom"/>
</dbReference>
<dbReference type="PANTHER" id="PTHR43155:SF2">
    <property type="entry name" value="CYCLIC DI-GMP PHOSPHODIESTERASE PA4108"/>
    <property type="match status" value="1"/>
</dbReference>
<sequence length="488" mass="53813">MTSTGSRTPPPRPMVQESAVTQLEARNVLQAFHRALRAIRLYPRENTMVKAALVALDGAVVSLIASTGQCDIRSVGDYVFVCGIRLRIQLDTYAAISHVAGRFRHAGIGGILVLSAPDGAAWVTLISALLAPTPGLQSDERRAHITAQLERENVSDFKIEPAVDELADLEEGSSQERTRQTFMQSLSATRQLMTDVRMGRTPALRQAKRAVQGIVDQIMIDDTSLIGMTTLRDFDEYTFVHSVNVCILAVALGRRIGLSKLQLLDLGLAALLHDIGKSRIPIEILNKRGQLSEDEFRVLQGHTWHGVLALFALSGSTARAWRSMTVAYEHHLRLDRSGYPRTVRSRELSLFSRIVSIVDGFDAATSTRVYQPNPWSPADVIRGMRDNPRLGLDPVLVRAFTGLMGIYPIGTVVLLDSHEIALVVAASREGQPPSRPQIRLLFDERGNPSYEATVLDLTEKDSSGQHLRTIVRTEDADRLGIQVSDYLT</sequence>
<dbReference type="KEGG" id="ggr:HKW67_16960"/>
<dbReference type="SUPFAM" id="SSF109604">
    <property type="entry name" value="HD-domain/PDEase-like"/>
    <property type="match status" value="1"/>
</dbReference>
<dbReference type="PANTHER" id="PTHR43155">
    <property type="entry name" value="CYCLIC DI-GMP PHOSPHODIESTERASE PA4108-RELATED"/>
    <property type="match status" value="1"/>
</dbReference>
<dbReference type="CDD" id="cd00077">
    <property type="entry name" value="HDc"/>
    <property type="match status" value="1"/>
</dbReference>
<evidence type="ECO:0000313" key="2">
    <source>
        <dbReference type="EMBL" id="QJR37087.1"/>
    </source>
</evidence>
<dbReference type="Proteomes" id="UP000500938">
    <property type="component" value="Chromosome"/>
</dbReference>
<gene>
    <name evidence="2" type="ORF">HKW67_16960</name>
</gene>
<dbReference type="InterPro" id="IPR003607">
    <property type="entry name" value="HD/PDEase_dom"/>
</dbReference>
<feature type="domain" description="HD-GYP" evidence="1">
    <location>
        <begin position="216"/>
        <end position="416"/>
    </location>
</feature>
<proteinExistence type="predicted"/>
<name>A0A6M4IU84_9BACT</name>
<dbReference type="Pfam" id="PF13487">
    <property type="entry name" value="HD_5"/>
    <property type="match status" value="1"/>
</dbReference>
<dbReference type="AlphaFoldDB" id="A0A6M4IU84"/>
<evidence type="ECO:0000313" key="3">
    <source>
        <dbReference type="Proteomes" id="UP000500938"/>
    </source>
</evidence>
<dbReference type="RefSeq" id="WP_171226520.1">
    <property type="nucleotide sequence ID" value="NZ_CP053085.1"/>
</dbReference>
<dbReference type="Gene3D" id="1.10.3210.10">
    <property type="entry name" value="Hypothetical protein af1432"/>
    <property type="match status" value="1"/>
</dbReference>
<dbReference type="PROSITE" id="PS51832">
    <property type="entry name" value="HD_GYP"/>
    <property type="match status" value="1"/>
</dbReference>
<reference evidence="2 3" key="1">
    <citation type="submission" date="2020-05" db="EMBL/GenBank/DDBJ databases">
        <title>Complete genome sequence of Gemmatimonas greenlandica TET16.</title>
        <authorList>
            <person name="Zeng Y."/>
        </authorList>
    </citation>
    <scope>NUCLEOTIDE SEQUENCE [LARGE SCALE GENOMIC DNA]</scope>
    <source>
        <strain evidence="2 3">TET16</strain>
    </source>
</reference>
<accession>A0A6M4IU84</accession>
<protein>
    <submittedName>
        <fullName evidence="2">HD domain-containing protein</fullName>
    </submittedName>
</protein>
<dbReference type="SMART" id="SM00471">
    <property type="entry name" value="HDc"/>
    <property type="match status" value="1"/>
</dbReference>
<dbReference type="EMBL" id="CP053085">
    <property type="protein sequence ID" value="QJR37087.1"/>
    <property type="molecule type" value="Genomic_DNA"/>
</dbReference>